<dbReference type="EMBL" id="NMUH01000037">
    <property type="protein sequence ID" value="MQL69436.1"/>
    <property type="molecule type" value="Genomic_DNA"/>
</dbReference>
<feature type="compositionally biased region" description="Low complexity" evidence="1">
    <location>
        <begin position="35"/>
        <end position="48"/>
    </location>
</feature>
<evidence type="ECO:0000313" key="2">
    <source>
        <dbReference type="EMBL" id="MQL69436.1"/>
    </source>
</evidence>
<dbReference type="AlphaFoldDB" id="A0A843TGS1"/>
<reference evidence="2" key="1">
    <citation type="submission" date="2017-07" db="EMBL/GenBank/DDBJ databases">
        <title>Taro Niue Genome Assembly and Annotation.</title>
        <authorList>
            <person name="Atibalentja N."/>
            <person name="Keating K."/>
            <person name="Fields C.J."/>
        </authorList>
    </citation>
    <scope>NUCLEOTIDE SEQUENCE</scope>
    <source>
        <strain evidence="2">Niue_2</strain>
        <tissue evidence="2">Leaf</tissue>
    </source>
</reference>
<sequence>MYHHKPLPILGTGTHYDKVPPQNHKPQRVKPQPVSHTHTSHSQWQSTSRKARRHHTGTNYGFMTPVSNPDNKTQELPVSLAATDVRSNCRSTTTSQRTVETNQHHNL</sequence>
<feature type="compositionally biased region" description="Polar residues" evidence="1">
    <location>
        <begin position="85"/>
        <end position="107"/>
    </location>
</feature>
<comment type="caution">
    <text evidence="2">The sequence shown here is derived from an EMBL/GenBank/DDBJ whole genome shotgun (WGS) entry which is preliminary data.</text>
</comment>
<evidence type="ECO:0000256" key="1">
    <source>
        <dbReference type="SAM" id="MobiDB-lite"/>
    </source>
</evidence>
<evidence type="ECO:0000313" key="3">
    <source>
        <dbReference type="Proteomes" id="UP000652761"/>
    </source>
</evidence>
<accession>A0A843TGS1</accession>
<dbReference type="Proteomes" id="UP000652761">
    <property type="component" value="Unassembled WGS sequence"/>
</dbReference>
<gene>
    <name evidence="2" type="ORF">Taro_001718</name>
</gene>
<name>A0A843TGS1_COLES</name>
<feature type="region of interest" description="Disordered" evidence="1">
    <location>
        <begin position="1"/>
        <end position="107"/>
    </location>
</feature>
<proteinExistence type="predicted"/>
<feature type="compositionally biased region" description="Polar residues" evidence="1">
    <location>
        <begin position="57"/>
        <end position="76"/>
    </location>
</feature>
<keyword evidence="3" id="KW-1185">Reference proteome</keyword>
<organism evidence="2 3">
    <name type="scientific">Colocasia esculenta</name>
    <name type="common">Wild taro</name>
    <name type="synonym">Arum esculentum</name>
    <dbReference type="NCBI Taxonomy" id="4460"/>
    <lineage>
        <taxon>Eukaryota</taxon>
        <taxon>Viridiplantae</taxon>
        <taxon>Streptophyta</taxon>
        <taxon>Embryophyta</taxon>
        <taxon>Tracheophyta</taxon>
        <taxon>Spermatophyta</taxon>
        <taxon>Magnoliopsida</taxon>
        <taxon>Liliopsida</taxon>
        <taxon>Araceae</taxon>
        <taxon>Aroideae</taxon>
        <taxon>Colocasieae</taxon>
        <taxon>Colocasia</taxon>
    </lineage>
</organism>
<protein>
    <submittedName>
        <fullName evidence="2">Uncharacterized protein</fullName>
    </submittedName>
</protein>